<name>A0A873WLY6_9CAUD</name>
<keyword evidence="2" id="KW-1185">Reference proteome</keyword>
<gene>
    <name evidence="1" type="ORF">CPT_Miami_010</name>
</gene>
<dbReference type="Proteomes" id="UP000662782">
    <property type="component" value="Segment"/>
</dbReference>
<dbReference type="EMBL" id="MT701590">
    <property type="protein sequence ID" value="QPB09105.1"/>
    <property type="molecule type" value="Genomic_DNA"/>
</dbReference>
<accession>A0A873WLY6</accession>
<evidence type="ECO:0000313" key="2">
    <source>
        <dbReference type="Proteomes" id="UP000662782"/>
    </source>
</evidence>
<reference evidence="1 2" key="1">
    <citation type="submission" date="2020-07" db="EMBL/GenBank/DDBJ databases">
        <title>Complete genome sequence of Klebsiella pneumoniae phage Miami.</title>
        <authorList>
            <person name="Mora D.A."/>
            <person name="Lessor L."/>
            <person name="Gill J."/>
            <person name="Liu M."/>
        </authorList>
    </citation>
    <scope>NUCLEOTIDE SEQUENCE [LARGE SCALE GENOMIC DNA]</scope>
</reference>
<proteinExistence type="predicted"/>
<organism evidence="1 2">
    <name type="scientific">Klebsiella phage Miami</name>
    <dbReference type="NCBI Taxonomy" id="2767581"/>
    <lineage>
        <taxon>Viruses</taxon>
        <taxon>Duplodnaviria</taxon>
        <taxon>Heunggongvirae</taxon>
        <taxon>Uroviricota</taxon>
        <taxon>Caudoviricetes</taxon>
        <taxon>Chimalliviridae</taxon>
        <taxon>Miamivirus</taxon>
        <taxon>Miamivirus miami</taxon>
    </lineage>
</organism>
<protein>
    <submittedName>
        <fullName evidence="1">Uncharacterized protein</fullName>
    </submittedName>
</protein>
<evidence type="ECO:0000313" key="1">
    <source>
        <dbReference type="EMBL" id="QPB09105.1"/>
    </source>
</evidence>
<sequence>MFLGKSIKTITRTELNVIDSKLNRIGMGYVGLSKMTPFDPISWVEEEHEYTHPFSLQRRFYDYGYFRLKEIFTLNEYLNMEAYLLDKAMKYIRLGADSRLKDEIRLNKDKAEPEASEVEKVMKNLLGKG</sequence>